<keyword evidence="7" id="KW-1185">Reference proteome</keyword>
<dbReference type="GO" id="GO:0016020">
    <property type="term" value="C:membrane"/>
    <property type="evidence" value="ECO:0007669"/>
    <property type="project" value="UniProtKB-SubCell"/>
</dbReference>
<keyword evidence="2" id="KW-0812">Transmembrane</keyword>
<comment type="caution">
    <text evidence="6">The sequence shown here is derived from an EMBL/GenBank/DDBJ whole genome shotgun (WGS) entry which is preliminary data.</text>
</comment>
<dbReference type="SUPFAM" id="SSF111369">
    <property type="entry name" value="HlyD-like secretion proteins"/>
    <property type="match status" value="1"/>
</dbReference>
<evidence type="ECO:0000256" key="4">
    <source>
        <dbReference type="ARBA" id="ARBA00023136"/>
    </source>
</evidence>
<evidence type="ECO:0000313" key="6">
    <source>
        <dbReference type="EMBL" id="MBD5782221.1"/>
    </source>
</evidence>
<protein>
    <submittedName>
        <fullName evidence="6">HlyD family efflux transporter periplasmic adaptor subunit</fullName>
    </submittedName>
</protein>
<proteinExistence type="predicted"/>
<dbReference type="Pfam" id="PF01590">
    <property type="entry name" value="GAF"/>
    <property type="match status" value="1"/>
</dbReference>
<keyword evidence="3" id="KW-1133">Transmembrane helix</keyword>
<dbReference type="SUPFAM" id="SSF55781">
    <property type="entry name" value="GAF domain-like"/>
    <property type="match status" value="1"/>
</dbReference>
<evidence type="ECO:0000256" key="1">
    <source>
        <dbReference type="ARBA" id="ARBA00004167"/>
    </source>
</evidence>
<dbReference type="Gene3D" id="2.40.30.170">
    <property type="match status" value="1"/>
</dbReference>
<dbReference type="AlphaFoldDB" id="A0A927IJD7"/>
<dbReference type="Proteomes" id="UP000622317">
    <property type="component" value="Unassembled WGS sequence"/>
</dbReference>
<dbReference type="PANTHER" id="PTHR30386:SF26">
    <property type="entry name" value="TRANSPORT PROTEIN COMB"/>
    <property type="match status" value="1"/>
</dbReference>
<comment type="subcellular location">
    <subcellularLocation>
        <location evidence="1">Membrane</location>
        <topology evidence="1">Single-pass membrane protein</topology>
    </subcellularLocation>
</comment>
<name>A0A927IJD7_9BACT</name>
<accession>A0A927IJD7</accession>
<evidence type="ECO:0000313" key="7">
    <source>
        <dbReference type="Proteomes" id="UP000622317"/>
    </source>
</evidence>
<dbReference type="InterPro" id="IPR003018">
    <property type="entry name" value="GAF"/>
</dbReference>
<feature type="domain" description="GAF" evidence="5">
    <location>
        <begin position="169"/>
        <end position="299"/>
    </location>
</feature>
<dbReference type="InterPro" id="IPR029016">
    <property type="entry name" value="GAF-like_dom_sf"/>
</dbReference>
<dbReference type="InterPro" id="IPR050739">
    <property type="entry name" value="MFP"/>
</dbReference>
<dbReference type="Gene3D" id="3.30.450.40">
    <property type="match status" value="1"/>
</dbReference>
<keyword evidence="4" id="KW-0472">Membrane</keyword>
<dbReference type="EMBL" id="JACYFG010000055">
    <property type="protein sequence ID" value="MBD5782221.1"/>
    <property type="molecule type" value="Genomic_DNA"/>
</dbReference>
<dbReference type="Gene3D" id="2.40.50.100">
    <property type="match status" value="1"/>
</dbReference>
<dbReference type="PANTHER" id="PTHR30386">
    <property type="entry name" value="MEMBRANE FUSION SUBUNIT OF EMRAB-TOLC MULTIDRUG EFFLUX PUMP"/>
    <property type="match status" value="1"/>
</dbReference>
<organism evidence="6 7">
    <name type="scientific">Pelagicoccus enzymogenes</name>
    <dbReference type="NCBI Taxonomy" id="2773457"/>
    <lineage>
        <taxon>Bacteria</taxon>
        <taxon>Pseudomonadati</taxon>
        <taxon>Verrucomicrobiota</taxon>
        <taxon>Opitutia</taxon>
        <taxon>Puniceicoccales</taxon>
        <taxon>Pelagicoccaceae</taxon>
        <taxon>Pelagicoccus</taxon>
    </lineage>
</organism>
<evidence type="ECO:0000256" key="3">
    <source>
        <dbReference type="ARBA" id="ARBA00022989"/>
    </source>
</evidence>
<dbReference type="RefSeq" id="WP_191619301.1">
    <property type="nucleotide sequence ID" value="NZ_JACYFG010000055.1"/>
</dbReference>
<evidence type="ECO:0000256" key="2">
    <source>
        <dbReference type="ARBA" id="ARBA00022692"/>
    </source>
</evidence>
<gene>
    <name evidence="6" type="ORF">IEN85_22170</name>
</gene>
<reference evidence="6" key="1">
    <citation type="submission" date="2020-09" db="EMBL/GenBank/DDBJ databases">
        <title>Pelagicoccus enzymogenes sp. nov. with an EPS production, isolated from marine sediment.</title>
        <authorList>
            <person name="Feng X."/>
        </authorList>
    </citation>
    <scope>NUCLEOTIDE SEQUENCE</scope>
    <source>
        <strain evidence="6">NFK12</strain>
    </source>
</reference>
<sequence>MESEDRFDAASFEKLLGDAVDPVSFWNTLARYLSQQWELKRALVLHVASASEVRLLGQHGQGGMSELPQSVRRAVVGEKPEGAQVIEEGAERWLVAGLERADGVSLVLLAEGREGLQQDAAKVVSLAQALVSGSEAKQAALRSSRSLDQFSKIVDLGLLLGESVNFDPAAMTLCSELAHHLKAMRVTLSWKSGDKYKLVATSHGGRVRNDTEAAGSLLRLMEEAADQSCEVAHPPLDGDALNLQHRLYSESNANCRVLSLPIRFEDGCVGVLTVEHPQEDAPVGQEDIETLRVILDLVAPRLEEMHRKTGWFGARIWRRSRRFCAGFIGYRHTGWKVTGLLIVAFMLVSLVVRMEHKVKASFILKSEASAFLTAPFPGYIDQVHHDVGDIVQAGDLLLDLDRREFEVQLAELVANRDRNLTDARRLEGEGELTEMRLAQLAAKQVDAKIDVLEYRLSKTQVRAPFDGIIVEGDLRERLASPVQAGETLYRIVKLEGLYGELRVDERDINYLSPDQVGQMAFASRPYDRYDVRLEQFEPVAIIEESGTYFRVRIHLEDAPDDWWRPGMSGVCKVDAGKRSLAWILMHRTVEFFRMLFWF</sequence>
<evidence type="ECO:0000259" key="5">
    <source>
        <dbReference type="Pfam" id="PF01590"/>
    </source>
</evidence>